<reference evidence="2" key="1">
    <citation type="submission" date="2014-03" db="EMBL/GenBank/DDBJ databases">
        <authorList>
            <person name="Casaregola S."/>
        </authorList>
    </citation>
    <scope>NUCLEOTIDE SEQUENCE [LARGE SCALE GENOMIC DNA]</scope>
    <source>
        <strain evidence="2">CLIB 918</strain>
    </source>
</reference>
<organism evidence="2 3">
    <name type="scientific">Geotrichum candidum</name>
    <name type="common">Oospora lactis</name>
    <name type="synonym">Dipodascus geotrichum</name>
    <dbReference type="NCBI Taxonomy" id="1173061"/>
    <lineage>
        <taxon>Eukaryota</taxon>
        <taxon>Fungi</taxon>
        <taxon>Dikarya</taxon>
        <taxon>Ascomycota</taxon>
        <taxon>Saccharomycotina</taxon>
        <taxon>Dipodascomycetes</taxon>
        <taxon>Dipodascales</taxon>
        <taxon>Dipodascaceae</taxon>
        <taxon>Geotrichum</taxon>
    </lineage>
</organism>
<dbReference type="AlphaFoldDB" id="A0A0J9X749"/>
<keyword evidence="3" id="KW-1185">Reference proteome</keyword>
<accession>A0A0J9X749</accession>
<evidence type="ECO:0000256" key="1">
    <source>
        <dbReference type="SAM" id="SignalP"/>
    </source>
</evidence>
<protein>
    <submittedName>
        <fullName evidence="2">Uncharacterized protein</fullName>
    </submittedName>
</protein>
<keyword evidence="1" id="KW-0732">Signal</keyword>
<feature type="signal peptide" evidence="1">
    <location>
        <begin position="1"/>
        <end position="18"/>
    </location>
</feature>
<comment type="caution">
    <text evidence="2">The sequence shown here is derived from an EMBL/GenBank/DDBJ whole genome shotgun (WGS) entry which is preliminary data.</text>
</comment>
<dbReference type="Proteomes" id="UP000242525">
    <property type="component" value="Unassembled WGS sequence"/>
</dbReference>
<name>A0A0J9X749_GEOCN</name>
<gene>
    <name evidence="2" type="ORF">BN980_GECA04s06775g</name>
</gene>
<evidence type="ECO:0000313" key="2">
    <source>
        <dbReference type="EMBL" id="CDO53250.1"/>
    </source>
</evidence>
<evidence type="ECO:0000313" key="3">
    <source>
        <dbReference type="Proteomes" id="UP000242525"/>
    </source>
</evidence>
<dbReference type="EMBL" id="CCBN010000004">
    <property type="protein sequence ID" value="CDO53250.1"/>
    <property type="molecule type" value="Genomic_DNA"/>
</dbReference>
<proteinExistence type="predicted"/>
<feature type="chain" id="PRO_5005325665" evidence="1">
    <location>
        <begin position="19"/>
        <end position="165"/>
    </location>
</feature>
<sequence length="165" mass="19058">MIPRTLILSFTLCAQAFAANNISNIIGEDTHAAVFQKMDNLVNDYNKNRELKLSYFYNDHNGFVLHFDNGLVPDFNIMCDVHNLVLTSYPQISELFSRTVIYGRVILEAARNKDETLHTYGPSYEHTRKNSDYLVPRGHPIEDDNWLETQGDWCRNSSCAQQWPL</sequence>